<dbReference type="KEGG" id="mros:EHO51_18040"/>
<evidence type="ECO:0000256" key="3">
    <source>
        <dbReference type="ARBA" id="ARBA00022475"/>
    </source>
</evidence>
<name>A0A3G8MBT2_9HYPH</name>
<protein>
    <submittedName>
        <fullName evidence="8">Type IV secretory system conjugative DNA transfer family protein</fullName>
    </submittedName>
</protein>
<evidence type="ECO:0000256" key="6">
    <source>
        <dbReference type="ARBA" id="ARBA00023136"/>
    </source>
</evidence>
<comment type="similarity">
    <text evidence="2">Belongs to the VirD4/TraG family.</text>
</comment>
<evidence type="ECO:0000256" key="1">
    <source>
        <dbReference type="ARBA" id="ARBA00004651"/>
    </source>
</evidence>
<dbReference type="InterPro" id="IPR051539">
    <property type="entry name" value="T4SS-coupling_protein"/>
</dbReference>
<sequence>MRALAYGIIGLIALACAFFAWEASFAALVGLQTKSWELWRRVFHGLEIVLPAEVVYQQWASPVVQQLTTKAILGGLIALALVTLGLAQVLESLGGARQPSGGARLATERDLRKAGLLNGRPGYSVFLGRFNGRDVRYSGASHIYVNGPTRSGKGVGFVLPNAIEWRGALIGLDIKREMWDQIGAARAALGQDVFMFSPGSARSHCWNPLDLVSPWPERATDVANIAHSLIPLPQSGDPYWAETARGLFAGLLAYVLDAHEPPIEGRTIKAALRMFSRGRPLVAEMANILANEPGLNTFVQDKFRQHISREEKQRQSFESHIVTALEPWNNSLVDAATSRSDFNIAELRRRPFTILIGTPVGNFAAVEAVVRLLVQQVHDVLLRNLPGLDEPHKLLLMLDEFFQFGRMPEIVDRAPLVAGYGFQIAVIAQGLTQLDVRYGKPTRDMLIGNMDVKLLIGVGDETTARYCADELGKHYVRREGWGTSVGAGFGGSQGRATRTTQGRWELEPLMTSEAMRRLDATKAVLLVRGEYGAVIDKAHFFKETRFRRLLEAARGFAYRIAIPDVNNAGGGAVEDVDAGAPGGVKHLVAKDRVMREARALYLDAAAFEAAFVHAMTEAGNGATADLLNVLRIDPTRFGELRARRKGIFANAPSSDAATAALRQEVYSARRLLNDERAQFAPPPAMSAGTTQLAPSPVATAPIASSGPILEPVIGNGAPSSDSGLPETPALRIGDDMLARLNDVKRQSDIAAEVVKSAATRAAKDDAEKLGALVDTLSVQAELFIDTPMPDDLAALTTAVETETVEQ</sequence>
<dbReference type="Pfam" id="PF02534">
    <property type="entry name" value="T4SS-DNA_transf"/>
    <property type="match status" value="1"/>
</dbReference>
<dbReference type="PROSITE" id="PS51257">
    <property type="entry name" value="PROKAR_LIPOPROTEIN"/>
    <property type="match status" value="1"/>
</dbReference>
<dbReference type="RefSeq" id="WP_124740256.1">
    <property type="nucleotide sequence ID" value="NZ_CP034087.1"/>
</dbReference>
<gene>
    <name evidence="8" type="ORF">EHO51_18040</name>
</gene>
<keyword evidence="3" id="KW-1003">Cell membrane</keyword>
<keyword evidence="6 7" id="KW-0472">Membrane</keyword>
<evidence type="ECO:0000256" key="7">
    <source>
        <dbReference type="SAM" id="Phobius"/>
    </source>
</evidence>
<dbReference type="InterPro" id="IPR027417">
    <property type="entry name" value="P-loop_NTPase"/>
</dbReference>
<keyword evidence="8" id="KW-0614">Plasmid</keyword>
<dbReference type="GO" id="GO:0005886">
    <property type="term" value="C:plasma membrane"/>
    <property type="evidence" value="ECO:0007669"/>
    <property type="project" value="UniProtKB-SubCell"/>
</dbReference>
<dbReference type="PANTHER" id="PTHR37937">
    <property type="entry name" value="CONJUGATIVE TRANSFER: DNA TRANSPORT"/>
    <property type="match status" value="1"/>
</dbReference>
<dbReference type="CDD" id="cd01127">
    <property type="entry name" value="TrwB_TraG_TraD_VirD4"/>
    <property type="match status" value="1"/>
</dbReference>
<evidence type="ECO:0000256" key="5">
    <source>
        <dbReference type="ARBA" id="ARBA00022989"/>
    </source>
</evidence>
<comment type="subcellular location">
    <subcellularLocation>
        <location evidence="1">Cell membrane</location>
        <topology evidence="1">Multi-pass membrane protein</topology>
    </subcellularLocation>
</comment>
<keyword evidence="4 7" id="KW-0812">Transmembrane</keyword>
<organism evidence="8 9">
    <name type="scientific">Methylocystis rosea</name>
    <dbReference type="NCBI Taxonomy" id="173366"/>
    <lineage>
        <taxon>Bacteria</taxon>
        <taxon>Pseudomonadati</taxon>
        <taxon>Pseudomonadota</taxon>
        <taxon>Alphaproteobacteria</taxon>
        <taxon>Hyphomicrobiales</taxon>
        <taxon>Methylocystaceae</taxon>
        <taxon>Methylocystis</taxon>
    </lineage>
</organism>
<dbReference type="EMBL" id="CP034087">
    <property type="protein sequence ID" value="AZG78745.1"/>
    <property type="molecule type" value="Genomic_DNA"/>
</dbReference>
<evidence type="ECO:0000313" key="8">
    <source>
        <dbReference type="EMBL" id="AZG78745.1"/>
    </source>
</evidence>
<dbReference type="SUPFAM" id="SSF52540">
    <property type="entry name" value="P-loop containing nucleoside triphosphate hydrolases"/>
    <property type="match status" value="1"/>
</dbReference>
<proteinExistence type="inferred from homology"/>
<dbReference type="InterPro" id="IPR003688">
    <property type="entry name" value="TraG/VirD4"/>
</dbReference>
<dbReference type="Proteomes" id="UP000273982">
    <property type="component" value="Plasmid pGW6_1"/>
</dbReference>
<dbReference type="AlphaFoldDB" id="A0A3G8MBT2"/>
<dbReference type="PANTHER" id="PTHR37937:SF1">
    <property type="entry name" value="CONJUGATIVE TRANSFER: DNA TRANSPORT"/>
    <property type="match status" value="1"/>
</dbReference>
<accession>A0A3G8MBT2</accession>
<feature type="transmembrane region" description="Helical" evidence="7">
    <location>
        <begin position="6"/>
        <end position="31"/>
    </location>
</feature>
<evidence type="ECO:0000256" key="2">
    <source>
        <dbReference type="ARBA" id="ARBA00008806"/>
    </source>
</evidence>
<geneLocation type="plasmid" evidence="9">
    <name>pgw6_1</name>
</geneLocation>
<reference evidence="8 9" key="1">
    <citation type="submission" date="2018-11" db="EMBL/GenBank/DDBJ databases">
        <title>Genome squencing of methanotrophic bacteria isolated from alkaline groundwater in Korea.</title>
        <authorList>
            <person name="Nguyen L.N."/>
        </authorList>
    </citation>
    <scope>NUCLEOTIDE SEQUENCE [LARGE SCALE GENOMIC DNA]</scope>
    <source>
        <strain evidence="8 9">GW6</strain>
        <plasmid evidence="9">pgw6_1</plasmid>
    </source>
</reference>
<evidence type="ECO:0000313" key="9">
    <source>
        <dbReference type="Proteomes" id="UP000273982"/>
    </source>
</evidence>
<keyword evidence="5 7" id="KW-1133">Transmembrane helix</keyword>
<dbReference type="Gene3D" id="3.40.50.300">
    <property type="entry name" value="P-loop containing nucleotide triphosphate hydrolases"/>
    <property type="match status" value="1"/>
</dbReference>
<evidence type="ECO:0000256" key="4">
    <source>
        <dbReference type="ARBA" id="ARBA00022692"/>
    </source>
</evidence>